<comment type="caution">
    <text evidence="2">The sequence shown here is derived from an EMBL/GenBank/DDBJ whole genome shotgun (WGS) entry which is preliminary data.</text>
</comment>
<dbReference type="RefSeq" id="WP_163062944.1">
    <property type="nucleotide sequence ID" value="NZ_JAAGLI010001060.1"/>
</dbReference>
<keyword evidence="2" id="KW-0378">Hydrolase</keyword>
<dbReference type="Pfam" id="PF13472">
    <property type="entry name" value="Lipase_GDSL_2"/>
    <property type="match status" value="1"/>
</dbReference>
<dbReference type="PANTHER" id="PTHR43784:SF2">
    <property type="entry name" value="GDSL-LIKE LIPASE_ACYLHYDROLASE, PUTATIVE (AFU_ORTHOLOGUE AFUA_2G00820)-RELATED"/>
    <property type="match status" value="1"/>
</dbReference>
<dbReference type="Proteomes" id="UP000475532">
    <property type="component" value="Unassembled WGS sequence"/>
</dbReference>
<proteinExistence type="predicted"/>
<dbReference type="CDD" id="cd01830">
    <property type="entry name" value="XynE_like"/>
    <property type="match status" value="1"/>
</dbReference>
<dbReference type="InterPro" id="IPR013830">
    <property type="entry name" value="SGNH_hydro"/>
</dbReference>
<reference evidence="2 3" key="1">
    <citation type="submission" date="2020-01" db="EMBL/GenBank/DDBJ databases">
        <title>Insect and environment-associated Actinomycetes.</title>
        <authorList>
            <person name="Currrie C."/>
            <person name="Chevrette M."/>
            <person name="Carlson C."/>
            <person name="Stubbendieck R."/>
            <person name="Wendt-Pienkowski E."/>
        </authorList>
    </citation>
    <scope>NUCLEOTIDE SEQUENCE [LARGE SCALE GENOMIC DNA]</scope>
    <source>
        <strain evidence="2 3">SID10258</strain>
    </source>
</reference>
<dbReference type="SUPFAM" id="SSF52266">
    <property type="entry name" value="SGNH hydrolase"/>
    <property type="match status" value="1"/>
</dbReference>
<evidence type="ECO:0000313" key="2">
    <source>
        <dbReference type="EMBL" id="NEA28508.1"/>
    </source>
</evidence>
<evidence type="ECO:0000259" key="1">
    <source>
        <dbReference type="Pfam" id="PF13472"/>
    </source>
</evidence>
<dbReference type="AlphaFoldDB" id="A0A6L9QTT8"/>
<gene>
    <name evidence="2" type="ORF">G3I70_39330</name>
</gene>
<dbReference type="PANTHER" id="PTHR43784">
    <property type="entry name" value="GDSL-LIKE LIPASE/ACYLHYDROLASE, PUTATIVE (AFU_ORTHOLOGUE AFUA_2G00820)-RELATED"/>
    <property type="match status" value="1"/>
</dbReference>
<organism evidence="2 3">
    <name type="scientific">Actinomadura bangladeshensis</name>
    <dbReference type="NCBI Taxonomy" id="453573"/>
    <lineage>
        <taxon>Bacteria</taxon>
        <taxon>Bacillati</taxon>
        <taxon>Actinomycetota</taxon>
        <taxon>Actinomycetes</taxon>
        <taxon>Streptosporangiales</taxon>
        <taxon>Thermomonosporaceae</taxon>
        <taxon>Actinomadura</taxon>
    </lineage>
</organism>
<sequence length="408" mass="43788">MTSPKMHTPLIATDRVRTTWHGAWTAAIMRPSGSPWFDTWAEQGFSDQSIRQVVRVNTGGTEVRIRLSNAYGRTPLHVTGATIGRTAEGAAVQPGTIRQLHFAGSPSATIPARGGAVSDPVALTTEPREQLTITLYFADATGPATYHQLSMTTTYRATGDHHRDPAATAYTDKVEPGFGSWYYLEGVETSGGRPRPRAVVTFGDSITDGFGATIDGDDRYPDALAERLLATDRPHPVLNAGIGSNKLLTDSACGGDAGISRFTRDALDQPGVGTVVVLIGVNDVQLHDDRMCGVDRDDPPVTAQRLIDGYRTLIQAAHTRNIKIIGGTLTPFQGSPGWTAEGESIRDQVNHWIRTSGAYDAVADFDRALDPTGTGRIPDDLHMGDHIHPSPAGYRAMADAIDPNALEQ</sequence>
<dbReference type="InterPro" id="IPR036514">
    <property type="entry name" value="SGNH_hydro_sf"/>
</dbReference>
<accession>A0A6L9QTT8</accession>
<feature type="domain" description="SGNH hydrolase-type esterase" evidence="1">
    <location>
        <begin position="202"/>
        <end position="396"/>
    </location>
</feature>
<protein>
    <submittedName>
        <fullName evidence="2">SGNH/GDSL hydrolase family protein</fullName>
    </submittedName>
</protein>
<dbReference type="InterPro" id="IPR053140">
    <property type="entry name" value="GDSL_Rv0518-like"/>
</dbReference>
<evidence type="ECO:0000313" key="3">
    <source>
        <dbReference type="Proteomes" id="UP000475532"/>
    </source>
</evidence>
<dbReference type="Gene3D" id="3.40.50.1110">
    <property type="entry name" value="SGNH hydrolase"/>
    <property type="match status" value="1"/>
</dbReference>
<dbReference type="EMBL" id="JAAGLI010001060">
    <property type="protein sequence ID" value="NEA28508.1"/>
    <property type="molecule type" value="Genomic_DNA"/>
</dbReference>
<name>A0A6L9QTT8_9ACTN</name>
<dbReference type="GO" id="GO:0016787">
    <property type="term" value="F:hydrolase activity"/>
    <property type="evidence" value="ECO:0007669"/>
    <property type="project" value="UniProtKB-KW"/>
</dbReference>